<dbReference type="Gene3D" id="2.102.10.10">
    <property type="entry name" value="Rieske [2Fe-2S] iron-sulphur domain"/>
    <property type="match status" value="1"/>
</dbReference>
<dbReference type="SUPFAM" id="SSF55961">
    <property type="entry name" value="Bet v1-like"/>
    <property type="match status" value="1"/>
</dbReference>
<gene>
    <name evidence="13" type="ORF">HYH03_004746</name>
</gene>
<dbReference type="Proteomes" id="UP000612055">
    <property type="component" value="Unassembled WGS sequence"/>
</dbReference>
<dbReference type="OrthoDB" id="426882at2759"/>
<dbReference type="PANTHER" id="PTHR21266:SF32">
    <property type="entry name" value="CHOLESTEROL 7-DESATURASE NVD"/>
    <property type="match status" value="1"/>
</dbReference>
<feature type="region of interest" description="Disordered" evidence="10">
    <location>
        <begin position="288"/>
        <end position="348"/>
    </location>
</feature>
<dbReference type="GO" id="GO:0016491">
    <property type="term" value="F:oxidoreductase activity"/>
    <property type="evidence" value="ECO:0007669"/>
    <property type="project" value="UniProtKB-KW"/>
</dbReference>
<evidence type="ECO:0000256" key="1">
    <source>
        <dbReference type="ARBA" id="ARBA00004370"/>
    </source>
</evidence>
<evidence type="ECO:0000256" key="10">
    <source>
        <dbReference type="SAM" id="MobiDB-lite"/>
    </source>
</evidence>
<name>A0A836C1P8_9CHLO</name>
<keyword evidence="9 11" id="KW-0472">Membrane</keyword>
<evidence type="ECO:0000256" key="8">
    <source>
        <dbReference type="ARBA" id="ARBA00023014"/>
    </source>
</evidence>
<dbReference type="PROSITE" id="PS51296">
    <property type="entry name" value="RIESKE"/>
    <property type="match status" value="1"/>
</dbReference>
<keyword evidence="4" id="KW-0479">Metal-binding</keyword>
<feature type="region of interest" description="Disordered" evidence="10">
    <location>
        <begin position="537"/>
        <end position="558"/>
    </location>
</feature>
<evidence type="ECO:0000256" key="5">
    <source>
        <dbReference type="ARBA" id="ARBA00022989"/>
    </source>
</evidence>
<feature type="transmembrane region" description="Helical" evidence="11">
    <location>
        <begin position="653"/>
        <end position="674"/>
    </location>
</feature>
<evidence type="ECO:0000256" key="2">
    <source>
        <dbReference type="ARBA" id="ARBA00022692"/>
    </source>
</evidence>
<feature type="compositionally biased region" description="Low complexity" evidence="10">
    <location>
        <begin position="21"/>
        <end position="30"/>
    </location>
</feature>
<dbReference type="Gene3D" id="3.90.380.10">
    <property type="entry name" value="Naphthalene 1,2-dioxygenase Alpha Subunit, Chain A, domain 1"/>
    <property type="match status" value="1"/>
</dbReference>
<dbReference type="AlphaFoldDB" id="A0A836C1P8"/>
<dbReference type="InterPro" id="IPR050584">
    <property type="entry name" value="Cholesterol_7-desaturase"/>
</dbReference>
<dbReference type="InterPro" id="IPR036922">
    <property type="entry name" value="Rieske_2Fe-2S_sf"/>
</dbReference>
<evidence type="ECO:0000256" key="6">
    <source>
        <dbReference type="ARBA" id="ARBA00023002"/>
    </source>
</evidence>
<evidence type="ECO:0000256" key="7">
    <source>
        <dbReference type="ARBA" id="ARBA00023004"/>
    </source>
</evidence>
<keyword evidence="2 11" id="KW-0812">Transmembrane</keyword>
<dbReference type="GO" id="GO:0051537">
    <property type="term" value="F:2 iron, 2 sulfur cluster binding"/>
    <property type="evidence" value="ECO:0007669"/>
    <property type="project" value="UniProtKB-KW"/>
</dbReference>
<keyword evidence="8" id="KW-0411">Iron-sulfur</keyword>
<keyword evidence="3" id="KW-0001">2Fe-2S</keyword>
<dbReference type="Pfam" id="PF00355">
    <property type="entry name" value="Rieske"/>
    <property type="match status" value="1"/>
</dbReference>
<keyword evidence="6" id="KW-0560">Oxidoreductase</keyword>
<evidence type="ECO:0000256" key="11">
    <source>
        <dbReference type="SAM" id="Phobius"/>
    </source>
</evidence>
<dbReference type="GO" id="GO:0016020">
    <property type="term" value="C:membrane"/>
    <property type="evidence" value="ECO:0007669"/>
    <property type="project" value="UniProtKB-SubCell"/>
</dbReference>
<evidence type="ECO:0000256" key="4">
    <source>
        <dbReference type="ARBA" id="ARBA00022723"/>
    </source>
</evidence>
<evidence type="ECO:0000313" key="13">
    <source>
        <dbReference type="EMBL" id="KAG2497156.1"/>
    </source>
</evidence>
<evidence type="ECO:0000313" key="14">
    <source>
        <dbReference type="Proteomes" id="UP000612055"/>
    </source>
</evidence>
<keyword evidence="5 11" id="KW-1133">Transmembrane helix</keyword>
<keyword evidence="14" id="KW-1185">Reference proteome</keyword>
<feature type="region of interest" description="Disordered" evidence="10">
    <location>
        <begin position="1"/>
        <end position="30"/>
    </location>
</feature>
<feature type="compositionally biased region" description="Low complexity" evidence="10">
    <location>
        <begin position="472"/>
        <end position="495"/>
    </location>
</feature>
<evidence type="ECO:0000256" key="9">
    <source>
        <dbReference type="ARBA" id="ARBA00023136"/>
    </source>
</evidence>
<protein>
    <recommendedName>
        <fullName evidence="12">Rieske domain-containing protein</fullName>
    </recommendedName>
</protein>
<organism evidence="13 14">
    <name type="scientific">Edaphochlamys debaryana</name>
    <dbReference type="NCBI Taxonomy" id="47281"/>
    <lineage>
        <taxon>Eukaryota</taxon>
        <taxon>Viridiplantae</taxon>
        <taxon>Chlorophyta</taxon>
        <taxon>core chlorophytes</taxon>
        <taxon>Chlorophyceae</taxon>
        <taxon>CS clade</taxon>
        <taxon>Chlamydomonadales</taxon>
        <taxon>Chlamydomonadales incertae sedis</taxon>
        <taxon>Edaphochlamys</taxon>
    </lineage>
</organism>
<sequence length="695" mass="72936">MRLSGAASGPQLATRRRDARPAAAPRPLPLLRASPALRLAAATQTQTVTSQVDVVGAPAPASEAAGSPASQPAPGSSPDDPFVWTSHWWPLMPVSYLRTDRPTPVTLLGMPLVVWRDGKGAWRVFRDRCPHRMAPLSEGRVEADGTLSCSYHGWRFSGSGACTRIPQALDPAAEAAACSSRRSCATAFPAQEMSGMLWVWPEDSPAAAAAAAATPVIITRRLQGAGRTIAEATEAYDAAKKQGTAKGKPPRQIDWFMRELPYSYEVLVENLLDPAHLPFSHHNINPMLNRSGGGPMPMRTNAPASATTSTATTAPASSEPGPGQAQAQAQTLPQHYPRPSGPDAEFDFVGNISKDGTLAFTAPHLITYTYRLGPGAEMLVELFAIPVAPGRSRFFTVAVPPLPGAPVRRPPMPPLRSLTLKRVASILSFMLDPVVTHHRMMNELLDGDSVFLAIQDELLREIEASVDRGVEAGAGEGAEPPSASTPAPADAEPASRNGGGGAGPWARLYYLPTQADNAVLAARRWLEERAGGGPFRAEQRRRLAGSRPNAAAAAGGSSGGLELIPRGSVVGGAPSREGRQAMLSRLDQHTRHCPACRERLDSIRAVAAAARAVQLPLLVALCVAAGAAGAAAMSSASLAAAGAAAAAAAAVPVWPAVALAVLFGLAWAAAGWVYGTAERMTQQFTFVDYVHAERN</sequence>
<comment type="subcellular location">
    <subcellularLocation>
        <location evidence="1">Membrane</location>
    </subcellularLocation>
</comment>
<dbReference type="SUPFAM" id="SSF50022">
    <property type="entry name" value="ISP domain"/>
    <property type="match status" value="1"/>
</dbReference>
<dbReference type="PANTHER" id="PTHR21266">
    <property type="entry name" value="IRON-SULFUR DOMAIN CONTAINING PROTEIN"/>
    <property type="match status" value="1"/>
</dbReference>
<reference evidence="13" key="1">
    <citation type="journal article" date="2020" name="bioRxiv">
        <title>Comparative genomics of Chlamydomonas.</title>
        <authorList>
            <person name="Craig R.J."/>
            <person name="Hasan A.R."/>
            <person name="Ness R.W."/>
            <person name="Keightley P.D."/>
        </authorList>
    </citation>
    <scope>NUCLEOTIDE SEQUENCE</scope>
    <source>
        <strain evidence="13">CCAP 11/70</strain>
    </source>
</reference>
<dbReference type="EMBL" id="JAEHOE010000015">
    <property type="protein sequence ID" value="KAG2497156.1"/>
    <property type="molecule type" value="Genomic_DNA"/>
</dbReference>
<dbReference type="InterPro" id="IPR017941">
    <property type="entry name" value="Rieske_2Fe-2S"/>
</dbReference>
<feature type="region of interest" description="Disordered" evidence="10">
    <location>
        <begin position="472"/>
        <end position="499"/>
    </location>
</feature>
<comment type="caution">
    <text evidence="13">The sequence shown here is derived from an EMBL/GenBank/DDBJ whole genome shotgun (WGS) entry which is preliminary data.</text>
</comment>
<keyword evidence="7" id="KW-0408">Iron</keyword>
<dbReference type="GO" id="GO:0005737">
    <property type="term" value="C:cytoplasm"/>
    <property type="evidence" value="ECO:0007669"/>
    <property type="project" value="TreeGrafter"/>
</dbReference>
<dbReference type="GO" id="GO:0046872">
    <property type="term" value="F:metal ion binding"/>
    <property type="evidence" value="ECO:0007669"/>
    <property type="project" value="UniProtKB-KW"/>
</dbReference>
<evidence type="ECO:0000256" key="3">
    <source>
        <dbReference type="ARBA" id="ARBA00022714"/>
    </source>
</evidence>
<proteinExistence type="predicted"/>
<feature type="compositionally biased region" description="Low complexity" evidence="10">
    <location>
        <begin position="302"/>
        <end position="330"/>
    </location>
</feature>
<accession>A0A836C1P8</accession>
<evidence type="ECO:0000259" key="12">
    <source>
        <dbReference type="PROSITE" id="PS51296"/>
    </source>
</evidence>
<feature type="domain" description="Rieske" evidence="12">
    <location>
        <begin position="89"/>
        <end position="199"/>
    </location>
</feature>
<feature type="region of interest" description="Disordered" evidence="10">
    <location>
        <begin position="59"/>
        <end position="78"/>
    </location>
</feature>